<evidence type="ECO:0008006" key="3">
    <source>
        <dbReference type="Google" id="ProtNLM"/>
    </source>
</evidence>
<dbReference type="EMBL" id="CP039690">
    <property type="protein sequence ID" value="QCI65526.1"/>
    <property type="molecule type" value="Genomic_DNA"/>
</dbReference>
<accession>A0A4D7B771</accession>
<dbReference type="RefSeq" id="WP_136960972.1">
    <property type="nucleotide sequence ID" value="NZ_CP039690.1"/>
</dbReference>
<evidence type="ECO:0000313" key="2">
    <source>
        <dbReference type="Proteomes" id="UP000298781"/>
    </source>
</evidence>
<protein>
    <recommendedName>
        <fullName evidence="3">Phage tail protein</fullName>
    </recommendedName>
</protein>
<name>A0A4D7B771_9HYPH</name>
<dbReference type="PANTHER" id="PTHR35861">
    <property type="match status" value="1"/>
</dbReference>
<dbReference type="PANTHER" id="PTHR35861:SF1">
    <property type="entry name" value="PHAGE TAIL SHEATH PROTEIN"/>
    <property type="match status" value="1"/>
</dbReference>
<organism evidence="1 2">
    <name type="scientific">Phreatobacter stygius</name>
    <dbReference type="NCBI Taxonomy" id="1940610"/>
    <lineage>
        <taxon>Bacteria</taxon>
        <taxon>Pseudomonadati</taxon>
        <taxon>Pseudomonadota</taxon>
        <taxon>Alphaproteobacteria</taxon>
        <taxon>Hyphomicrobiales</taxon>
        <taxon>Phreatobacteraceae</taxon>
        <taxon>Phreatobacter</taxon>
    </lineage>
</organism>
<dbReference type="OrthoDB" id="9767864at2"/>
<gene>
    <name evidence="1" type="ORF">E8M01_15720</name>
</gene>
<keyword evidence="2" id="KW-1185">Reference proteome</keyword>
<dbReference type="AlphaFoldDB" id="A0A4D7B771"/>
<sequence>MTELPRHHGTRIIRLNDDQPLLRVPDRDVIGVMGIDAATVSPIWELNKPVGLINDDADDAKIAALTPGSDLAIKINAIRVASGGQARIVAVRTAESTNANAATKLEETIANMVGNASAFTGWHAFKKAKVETGLTPNHFTFGSFTAHRLGDAKNPILAAIEPYCEARRGFVYADLPSTTREAAVAYRADSGSLSTILIDPRVKASSDTGTTVLQAASPWVLGMGMGVIANEGFHFSWSNRNIGGIVGTERLIDYDISDHTTEANFLNTNAINTIVRDQGFEYQGGLTAAEDRRWQFHPVVAARYAFEVMAATELKPVMDRPMTAPQVINTIAALDDKAKYWASIGILAGGRVELQPHKNPSAKLRDGVIRITYTAEEVPPIYTLEIESARDPRYLVDMVGRIVRALDSTLEV</sequence>
<dbReference type="InterPro" id="IPR052042">
    <property type="entry name" value="Tail_sheath_structural"/>
</dbReference>
<dbReference type="Proteomes" id="UP000298781">
    <property type="component" value="Chromosome"/>
</dbReference>
<reference evidence="1 2" key="1">
    <citation type="submission" date="2019-04" db="EMBL/GenBank/DDBJ databases">
        <title>Phreatobacter aquaticus sp. nov.</title>
        <authorList>
            <person name="Choi A."/>
        </authorList>
    </citation>
    <scope>NUCLEOTIDE SEQUENCE [LARGE SCALE GENOMIC DNA]</scope>
    <source>
        <strain evidence="1 2">KCTC 52518</strain>
    </source>
</reference>
<dbReference type="KEGG" id="pstg:E8M01_15720"/>
<proteinExistence type="predicted"/>
<evidence type="ECO:0000313" key="1">
    <source>
        <dbReference type="EMBL" id="QCI65526.1"/>
    </source>
</evidence>